<dbReference type="EMBL" id="JAMFTS010000003">
    <property type="protein sequence ID" value="KAJ4777935.1"/>
    <property type="molecule type" value="Genomic_DNA"/>
</dbReference>
<dbReference type="GO" id="GO:0005975">
    <property type="term" value="P:carbohydrate metabolic process"/>
    <property type="evidence" value="ECO:0007669"/>
    <property type="project" value="InterPro"/>
</dbReference>
<evidence type="ECO:0000313" key="6">
    <source>
        <dbReference type="Proteomes" id="UP001140206"/>
    </source>
</evidence>
<reference evidence="5" key="1">
    <citation type="submission" date="2022-08" db="EMBL/GenBank/DDBJ databases">
        <authorList>
            <person name="Marques A."/>
        </authorList>
    </citation>
    <scope>NUCLEOTIDE SEQUENCE</scope>
    <source>
        <strain evidence="5">RhyPub2mFocal</strain>
        <tissue evidence="5">Leaves</tissue>
    </source>
</reference>
<comment type="similarity">
    <text evidence="1 4">Belongs to the glycosyl hydrolase 28 family.</text>
</comment>
<dbReference type="GO" id="GO:0016829">
    <property type="term" value="F:lyase activity"/>
    <property type="evidence" value="ECO:0007669"/>
    <property type="project" value="UniProtKB-KW"/>
</dbReference>
<dbReference type="InterPro" id="IPR051801">
    <property type="entry name" value="GH28_Enzymes"/>
</dbReference>
<comment type="caution">
    <text evidence="5">The sequence shown here is derived from an EMBL/GenBank/DDBJ whole genome shotgun (WGS) entry which is preliminary data.</text>
</comment>
<dbReference type="PANTHER" id="PTHR31339">
    <property type="entry name" value="PECTIN LYASE-RELATED"/>
    <property type="match status" value="1"/>
</dbReference>
<dbReference type="SUPFAM" id="SSF51126">
    <property type="entry name" value="Pectin lyase-like"/>
    <property type="match status" value="1"/>
</dbReference>
<organism evidence="5 6">
    <name type="scientific">Rhynchospora pubera</name>
    <dbReference type="NCBI Taxonomy" id="906938"/>
    <lineage>
        <taxon>Eukaryota</taxon>
        <taxon>Viridiplantae</taxon>
        <taxon>Streptophyta</taxon>
        <taxon>Embryophyta</taxon>
        <taxon>Tracheophyta</taxon>
        <taxon>Spermatophyta</taxon>
        <taxon>Magnoliopsida</taxon>
        <taxon>Liliopsida</taxon>
        <taxon>Poales</taxon>
        <taxon>Cyperaceae</taxon>
        <taxon>Cyperoideae</taxon>
        <taxon>Rhynchosporeae</taxon>
        <taxon>Rhynchospora</taxon>
    </lineage>
</organism>
<proteinExistence type="inferred from homology"/>
<dbReference type="InterPro" id="IPR000743">
    <property type="entry name" value="Glyco_hydro_28"/>
</dbReference>
<dbReference type="GO" id="GO:0004650">
    <property type="term" value="F:polygalacturonase activity"/>
    <property type="evidence" value="ECO:0007669"/>
    <property type="project" value="InterPro"/>
</dbReference>
<dbReference type="InterPro" id="IPR012334">
    <property type="entry name" value="Pectin_lyas_fold"/>
</dbReference>
<dbReference type="Pfam" id="PF00295">
    <property type="entry name" value="Glyco_hydro_28"/>
    <property type="match status" value="1"/>
</dbReference>
<dbReference type="AlphaFoldDB" id="A0AAV8E922"/>
<keyword evidence="3 4" id="KW-0326">Glycosidase</keyword>
<evidence type="ECO:0000256" key="2">
    <source>
        <dbReference type="ARBA" id="ARBA00022801"/>
    </source>
</evidence>
<keyword evidence="5" id="KW-0456">Lyase</keyword>
<evidence type="ECO:0000256" key="1">
    <source>
        <dbReference type="ARBA" id="ARBA00008834"/>
    </source>
</evidence>
<dbReference type="Gene3D" id="2.160.20.10">
    <property type="entry name" value="Single-stranded right-handed beta-helix, Pectin lyase-like"/>
    <property type="match status" value="1"/>
</dbReference>
<evidence type="ECO:0000313" key="5">
    <source>
        <dbReference type="EMBL" id="KAJ4777935.1"/>
    </source>
</evidence>
<dbReference type="SMART" id="SM00710">
    <property type="entry name" value="PbH1"/>
    <property type="match status" value="3"/>
</dbReference>
<dbReference type="InterPro" id="IPR006626">
    <property type="entry name" value="PbH1"/>
</dbReference>
<protein>
    <submittedName>
        <fullName evidence="5">Pectin lyase-like superfamily protein</fullName>
    </submittedName>
</protein>
<name>A0AAV8E922_9POAL</name>
<dbReference type="Proteomes" id="UP001140206">
    <property type="component" value="Chromosome 3"/>
</dbReference>
<gene>
    <name evidence="5" type="ORF">LUZ62_062192</name>
</gene>
<sequence>MTTEQRVASTPIQGHSFLAQPLCFHFHLDLCRSSLTFQKMASVLQNKLVTLCLLALLCFVSTAESTRKGASVPKPCRPNTANIKDFGAVGDGKTSNTAAFKKAVAELAKKGGGMLVIPPGKWLTGPFNLTSHFTLFLDKGAVILASTDMKDYPLIAPLKSYGRGRDEPGPRYSNFIFGSNLTDVVITGNNGTIDGQGQMWWDKYHADQLKYTRGYLFELMYSDNILVSNVTFVNSPSWNLHPVYCKNVIFSGVTVLAPTDSPNTDGIDPDSCTEVRIEDCYVVSGDDCIAIKSGWDEYGIAVAMPSQNISVRRLTCISPTSAVIALGSEMSGGIQNIRIEDVTAINSESGIRIKSGVGRGGFVKNIFLRDMKLYTIKWLFWMTSNYGQHPDDKFDPKALPEVTGINYSNVYAENATMVARLDGLQNDHYKGICISNVTAKMIPSDLPLWNCTNVEGVSNHVTPKPCDLLRDQGPSGKPCAFPTATLAIDKVPITQCPFKG</sequence>
<accession>A0AAV8E922</accession>
<evidence type="ECO:0000256" key="4">
    <source>
        <dbReference type="RuleBase" id="RU361169"/>
    </source>
</evidence>
<evidence type="ECO:0000256" key="3">
    <source>
        <dbReference type="ARBA" id="ARBA00023295"/>
    </source>
</evidence>
<keyword evidence="6" id="KW-1185">Reference proteome</keyword>
<dbReference type="PANTHER" id="PTHR31339:SF83">
    <property type="entry name" value="OS03G0124900 PROTEIN"/>
    <property type="match status" value="1"/>
</dbReference>
<keyword evidence="2 4" id="KW-0378">Hydrolase</keyword>
<dbReference type="InterPro" id="IPR011050">
    <property type="entry name" value="Pectin_lyase_fold/virulence"/>
</dbReference>